<reference evidence="1 2" key="1">
    <citation type="journal article" date="2016" name="Mol. Biol. Evol.">
        <title>Comparative Genomics of Early-Diverging Mushroom-Forming Fungi Provides Insights into the Origins of Lignocellulose Decay Capabilities.</title>
        <authorList>
            <person name="Nagy L.G."/>
            <person name="Riley R."/>
            <person name="Tritt A."/>
            <person name="Adam C."/>
            <person name="Daum C."/>
            <person name="Floudas D."/>
            <person name="Sun H."/>
            <person name="Yadav J.S."/>
            <person name="Pangilinan J."/>
            <person name="Larsson K.H."/>
            <person name="Matsuura K."/>
            <person name="Barry K."/>
            <person name="Labutti K."/>
            <person name="Kuo R."/>
            <person name="Ohm R.A."/>
            <person name="Bhattacharya S.S."/>
            <person name="Shirouzu T."/>
            <person name="Yoshinaga Y."/>
            <person name="Martin F.M."/>
            <person name="Grigoriev I.V."/>
            <person name="Hibbett D.S."/>
        </authorList>
    </citation>
    <scope>NUCLEOTIDE SEQUENCE [LARGE SCALE GENOMIC DNA]</scope>
    <source>
        <strain evidence="1 2">HHB12029</strain>
    </source>
</reference>
<evidence type="ECO:0000313" key="2">
    <source>
        <dbReference type="Proteomes" id="UP000077266"/>
    </source>
</evidence>
<keyword evidence="2" id="KW-1185">Reference proteome</keyword>
<name>A0A165QIN6_EXIGL</name>
<dbReference type="Proteomes" id="UP000077266">
    <property type="component" value="Unassembled WGS sequence"/>
</dbReference>
<protein>
    <submittedName>
        <fullName evidence="1">Uncharacterized protein</fullName>
    </submittedName>
</protein>
<proteinExistence type="predicted"/>
<accession>A0A165QIN6</accession>
<evidence type="ECO:0000313" key="1">
    <source>
        <dbReference type="EMBL" id="KZW03678.1"/>
    </source>
</evidence>
<gene>
    <name evidence="1" type="ORF">EXIGLDRAFT_796852</name>
</gene>
<dbReference type="AlphaFoldDB" id="A0A165QIN6"/>
<dbReference type="InParanoid" id="A0A165QIN6"/>
<dbReference type="EMBL" id="KV425883">
    <property type="protein sequence ID" value="KZW03678.1"/>
    <property type="molecule type" value="Genomic_DNA"/>
</dbReference>
<organism evidence="1 2">
    <name type="scientific">Exidia glandulosa HHB12029</name>
    <dbReference type="NCBI Taxonomy" id="1314781"/>
    <lineage>
        <taxon>Eukaryota</taxon>
        <taxon>Fungi</taxon>
        <taxon>Dikarya</taxon>
        <taxon>Basidiomycota</taxon>
        <taxon>Agaricomycotina</taxon>
        <taxon>Agaricomycetes</taxon>
        <taxon>Auriculariales</taxon>
        <taxon>Exidiaceae</taxon>
        <taxon>Exidia</taxon>
    </lineage>
</organism>
<sequence length="181" mass="21309">MHEHFYRLVPRYSRSPNGLVILYGAKHPAVLWYSTFEELETQLINITYRSYFERAGLGRSKDEMLVVLLREQVQHINVLWRLIRTQPGVELLGYCTSPLDVQLCDALDTFSAMEEATIDFTEYRYTRKMGFRDIGCTCFACLPDMEHLTWMWRCARIAHAYLPQRLFDRVFKELKDGVARG</sequence>